<dbReference type="InterPro" id="IPR001466">
    <property type="entry name" value="Beta-lactam-related"/>
</dbReference>
<dbReference type="InterPro" id="IPR050491">
    <property type="entry name" value="AmpC-like"/>
</dbReference>
<protein>
    <submittedName>
        <fullName evidence="2">Penicillin-binding protein</fullName>
    </submittedName>
</protein>
<accession>A0A1Q4VFT2</accession>
<name>A0A1Q4VFT2_9ACTN</name>
<keyword evidence="3" id="KW-1185">Reference proteome</keyword>
<dbReference type="PANTHER" id="PTHR46825">
    <property type="entry name" value="D-ALANYL-D-ALANINE-CARBOXYPEPTIDASE/ENDOPEPTIDASE AMPH"/>
    <property type="match status" value="1"/>
</dbReference>
<dbReference type="SUPFAM" id="SSF56601">
    <property type="entry name" value="beta-lactamase/transpeptidase-like"/>
    <property type="match status" value="1"/>
</dbReference>
<sequence length="333" mass="34897">MRPLLDTAKGGPAVAVSAIRGGERTALARGGDTGTRFETGSVTKTFTALLLAELVARREVRYDDPVARYLPRGAAAPPITLLHLATHTSGLPRLPPGLLTGSARRAWFTNPYAGYSSAELLAAFSRAEPRHRPGTRVRYSNFGAGLLGHALARAAGGSDEDPDAGYGALLTERVLTPLGLTDTDCDPDRPQAQGHWRGHPRPVWLIPGLPAAGALRSSARDLLTVLTALLDPPSSPAPPPLRAALADVQRPRLALPRSANRLCLVWNLRPRDGRPLLHHSGGTRGFTAFVGFLPRSGTALAALTNTAPTLGAPFIQAAYGTLCELDAGAGPGG</sequence>
<dbReference type="EMBL" id="LFBV01000001">
    <property type="protein sequence ID" value="OKH96676.1"/>
    <property type="molecule type" value="Genomic_DNA"/>
</dbReference>
<gene>
    <name evidence="2" type="ORF">AB852_03085</name>
</gene>
<reference evidence="2 3" key="1">
    <citation type="submission" date="2015-06" db="EMBL/GenBank/DDBJ databases">
        <title>Cloning and characterization of the uncialamcin biosynthetic gene cluster.</title>
        <authorList>
            <person name="Yan X."/>
            <person name="Huang T."/>
            <person name="Ge H."/>
            <person name="Shen B."/>
        </authorList>
    </citation>
    <scope>NUCLEOTIDE SEQUENCE [LARGE SCALE GENOMIC DNA]</scope>
    <source>
        <strain evidence="2 3">DCA2648</strain>
    </source>
</reference>
<dbReference type="Proteomes" id="UP000186455">
    <property type="component" value="Unassembled WGS sequence"/>
</dbReference>
<dbReference type="STRING" id="1048205.AB852_03085"/>
<dbReference type="AlphaFoldDB" id="A0A1Q4VFT2"/>
<organism evidence="2 3">
    <name type="scientific">Streptomyces uncialis</name>
    <dbReference type="NCBI Taxonomy" id="1048205"/>
    <lineage>
        <taxon>Bacteria</taxon>
        <taxon>Bacillati</taxon>
        <taxon>Actinomycetota</taxon>
        <taxon>Actinomycetes</taxon>
        <taxon>Kitasatosporales</taxon>
        <taxon>Streptomycetaceae</taxon>
        <taxon>Streptomyces</taxon>
    </lineage>
</organism>
<dbReference type="InterPro" id="IPR012338">
    <property type="entry name" value="Beta-lactam/transpept-like"/>
</dbReference>
<proteinExistence type="predicted"/>
<feature type="domain" description="Beta-lactamase-related" evidence="1">
    <location>
        <begin position="9"/>
        <end position="310"/>
    </location>
</feature>
<evidence type="ECO:0000313" key="2">
    <source>
        <dbReference type="EMBL" id="OKH96676.1"/>
    </source>
</evidence>
<dbReference type="Pfam" id="PF00144">
    <property type="entry name" value="Beta-lactamase"/>
    <property type="match status" value="1"/>
</dbReference>
<evidence type="ECO:0000259" key="1">
    <source>
        <dbReference type="Pfam" id="PF00144"/>
    </source>
</evidence>
<dbReference type="Gene3D" id="3.40.710.10">
    <property type="entry name" value="DD-peptidase/beta-lactamase superfamily"/>
    <property type="match status" value="1"/>
</dbReference>
<comment type="caution">
    <text evidence="2">The sequence shown here is derived from an EMBL/GenBank/DDBJ whole genome shotgun (WGS) entry which is preliminary data.</text>
</comment>
<evidence type="ECO:0000313" key="3">
    <source>
        <dbReference type="Proteomes" id="UP000186455"/>
    </source>
</evidence>
<dbReference type="PANTHER" id="PTHR46825:SF7">
    <property type="entry name" value="D-ALANYL-D-ALANINE CARBOXYPEPTIDASE"/>
    <property type="match status" value="1"/>
</dbReference>